<dbReference type="Proteomes" id="UP000184216">
    <property type="component" value="Unassembled WGS sequence"/>
</dbReference>
<sequence length="47" mass="5428">MKKIKMLTDTKTGAKYSIDKKLDLVKTVKTTSNKLEELKTMTFQFTT</sequence>
<name>A0ABY1IZN9_9FLAO</name>
<accession>A0ABY1IZN9</accession>
<proteinExistence type="predicted"/>
<keyword evidence="2" id="KW-1185">Reference proteome</keyword>
<reference evidence="1 2" key="1">
    <citation type="submission" date="2016-11" db="EMBL/GenBank/DDBJ databases">
        <authorList>
            <person name="Varghese N."/>
            <person name="Submissions S."/>
        </authorList>
    </citation>
    <scope>NUCLEOTIDE SEQUENCE [LARGE SCALE GENOMIC DNA]</scope>
    <source>
        <strain evidence="1 2">DSM 6368</strain>
    </source>
</reference>
<dbReference type="EMBL" id="FRBX01000001">
    <property type="protein sequence ID" value="SHL57701.1"/>
    <property type="molecule type" value="Genomic_DNA"/>
</dbReference>
<evidence type="ECO:0000313" key="2">
    <source>
        <dbReference type="Proteomes" id="UP000184216"/>
    </source>
</evidence>
<evidence type="ECO:0000313" key="1">
    <source>
        <dbReference type="EMBL" id="SHL57701.1"/>
    </source>
</evidence>
<gene>
    <name evidence="1" type="ORF">SAMN05444387_0963</name>
</gene>
<organism evidence="1 2">
    <name type="scientific">Flavobacterium pectinovorum</name>
    <dbReference type="NCBI Taxonomy" id="29533"/>
    <lineage>
        <taxon>Bacteria</taxon>
        <taxon>Pseudomonadati</taxon>
        <taxon>Bacteroidota</taxon>
        <taxon>Flavobacteriia</taxon>
        <taxon>Flavobacteriales</taxon>
        <taxon>Flavobacteriaceae</taxon>
        <taxon>Flavobacterium</taxon>
    </lineage>
</organism>
<protein>
    <submittedName>
        <fullName evidence="1">Uncharacterized protein</fullName>
    </submittedName>
</protein>
<comment type="caution">
    <text evidence="1">The sequence shown here is derived from an EMBL/GenBank/DDBJ whole genome shotgun (WGS) entry which is preliminary data.</text>
</comment>
<dbReference type="RefSeq" id="WP_159438462.1">
    <property type="nucleotide sequence ID" value="NZ_FRBX01000001.1"/>
</dbReference>